<keyword evidence="1" id="KW-1133">Transmembrane helix</keyword>
<accession>A0ABV3ZJZ6</accession>
<feature type="transmembrane region" description="Helical" evidence="1">
    <location>
        <begin position="13"/>
        <end position="33"/>
    </location>
</feature>
<evidence type="ECO:0000313" key="3">
    <source>
        <dbReference type="Proteomes" id="UP001560573"/>
    </source>
</evidence>
<organism evidence="2 3">
    <name type="scientific">Danxiaibacter flavus</name>
    <dbReference type="NCBI Taxonomy" id="3049108"/>
    <lineage>
        <taxon>Bacteria</taxon>
        <taxon>Pseudomonadati</taxon>
        <taxon>Bacteroidota</taxon>
        <taxon>Chitinophagia</taxon>
        <taxon>Chitinophagales</taxon>
        <taxon>Chitinophagaceae</taxon>
        <taxon>Danxiaibacter</taxon>
    </lineage>
</organism>
<dbReference type="EMBL" id="JAULBC010000008">
    <property type="protein sequence ID" value="MEX6690207.1"/>
    <property type="molecule type" value="Genomic_DNA"/>
</dbReference>
<gene>
    <name evidence="2" type="ORF">QTN47_22040</name>
</gene>
<reference evidence="2 3" key="1">
    <citation type="submission" date="2023-07" db="EMBL/GenBank/DDBJ databases">
        <authorList>
            <person name="Lian W.-H."/>
        </authorList>
    </citation>
    <scope>NUCLEOTIDE SEQUENCE [LARGE SCALE GENOMIC DNA]</scope>
    <source>
        <strain evidence="2 3">SYSU DXS3180</strain>
    </source>
</reference>
<evidence type="ECO:0000256" key="1">
    <source>
        <dbReference type="SAM" id="Phobius"/>
    </source>
</evidence>
<proteinExistence type="predicted"/>
<evidence type="ECO:0000313" key="2">
    <source>
        <dbReference type="EMBL" id="MEX6690207.1"/>
    </source>
</evidence>
<dbReference type="RefSeq" id="WP_369331620.1">
    <property type="nucleotide sequence ID" value="NZ_JAULBC010000008.1"/>
</dbReference>
<keyword evidence="1" id="KW-0472">Membrane</keyword>
<sequence>MVLQDFNILIKKILVGFILVLVPLALIFGALWLTQKTLTPTKNSEPDSSQIQTSLNR</sequence>
<keyword evidence="3" id="KW-1185">Reference proteome</keyword>
<protein>
    <submittedName>
        <fullName evidence="2">Uncharacterized protein</fullName>
    </submittedName>
</protein>
<dbReference type="Proteomes" id="UP001560573">
    <property type="component" value="Unassembled WGS sequence"/>
</dbReference>
<comment type="caution">
    <text evidence="2">The sequence shown here is derived from an EMBL/GenBank/DDBJ whole genome shotgun (WGS) entry which is preliminary data.</text>
</comment>
<keyword evidence="1" id="KW-0812">Transmembrane</keyword>
<name>A0ABV3ZJZ6_9BACT</name>